<evidence type="ECO:0000313" key="8">
    <source>
        <dbReference type="Proteomes" id="UP000248703"/>
    </source>
</evidence>
<dbReference type="SMART" id="SM00533">
    <property type="entry name" value="MUTSd"/>
    <property type="match status" value="1"/>
</dbReference>
<dbReference type="InterPro" id="IPR000432">
    <property type="entry name" value="DNA_mismatch_repair_MutS_C"/>
</dbReference>
<dbReference type="GO" id="GO:0030983">
    <property type="term" value="F:mismatched DNA binding"/>
    <property type="evidence" value="ECO:0007669"/>
    <property type="project" value="InterPro"/>
</dbReference>
<sequence length="722" mass="82941">MINIHQKTLQDLEFATVLQQVSEYCVTHLGNLKVQEITPFKDKDTLLEALQLTNEYVSSFYNDNRIPNHGFDTITKELQLLKIENTYLDTHSLKKIVSISLTANEIVKFLNKFEEYYPNLTLFSKRVEVTTAIIEKIDAVVDRFGDVKDNASPLLQDLRQQINKLKGKINSSFTSALNMYHNLEYLDDIRESVVDNKRVLAVKAMYRRKVKGAIMGGSKTGSIVYIEPETTLQHSRELNNLQYEEGEEVVRILKEVTNFLRQFNPLIEQYQLFLTEMDVISAKAKYAKSMNAILPEISDDKRVYLRDAYHPLLYLTNLEKKEKTFPQTIELHKGSRIIVISGPNAGGKSITLKTVGLLQLMLQSGLLIPVHERSEVSIFDRILTDIGDNQSIENHLSTYSYRLKQMNYFLKKCNKNTLFLIDEFGTGSDPELGGALAETFLEEFYARDAYGIITTHYANLKMLANEKDDMINANMMFDERTLEPMYKLALGQAGSSFTFEVAQKNGIPYSLINRAKKKIERSKVRFDATIAKLQKQRAKLEKTSESLKVNEKKKQSEADKLEEINVKIQKKLESYQELYDNNQRLIYLGQKVNDIAEKYFNDKKKRELMAELFKLVQIENSKRKKVSAKQAKAQKNKEKQIKQEAEKKVEVIRKKKKAAKQNPKAPEQPKPVLKVGDRVRMNDGRAVGSIDKFEKGKAIVNYGMFTTNVNVDLLELVEAVKK</sequence>
<keyword evidence="1" id="KW-0547">Nucleotide-binding</keyword>
<dbReference type="RefSeq" id="WP_111659372.1">
    <property type="nucleotide sequence ID" value="NZ_QLLO01000003.1"/>
</dbReference>
<reference evidence="7 8" key="1">
    <citation type="submission" date="2018-06" db="EMBL/GenBank/DDBJ databases">
        <title>Genomic Encyclopedia of Archaeal and Bacterial Type Strains, Phase II (KMG-II): from individual species to whole genera.</title>
        <authorList>
            <person name="Goeker M."/>
        </authorList>
    </citation>
    <scope>NUCLEOTIDE SEQUENCE [LARGE SCALE GENOMIC DNA]</scope>
    <source>
        <strain evidence="7 8">DSM 24464</strain>
    </source>
</reference>
<evidence type="ECO:0000259" key="5">
    <source>
        <dbReference type="SMART" id="SM00533"/>
    </source>
</evidence>
<gene>
    <name evidence="7" type="ORF">LY08_01028</name>
</gene>
<dbReference type="SUPFAM" id="SSF48334">
    <property type="entry name" value="DNA repair protein MutS, domain III"/>
    <property type="match status" value="1"/>
</dbReference>
<comment type="caution">
    <text evidence="7">The sequence shown here is derived from an EMBL/GenBank/DDBJ whole genome shotgun (WGS) entry which is preliminary data.</text>
</comment>
<keyword evidence="3" id="KW-0238">DNA-binding</keyword>
<dbReference type="OrthoDB" id="9808166at2"/>
<dbReference type="GO" id="GO:0005524">
    <property type="term" value="F:ATP binding"/>
    <property type="evidence" value="ECO:0007669"/>
    <property type="project" value="UniProtKB-KW"/>
</dbReference>
<dbReference type="Gene3D" id="3.40.50.300">
    <property type="entry name" value="P-loop containing nucleotide triphosphate hydrolases"/>
    <property type="match status" value="1"/>
</dbReference>
<dbReference type="Proteomes" id="UP000248703">
    <property type="component" value="Unassembled WGS sequence"/>
</dbReference>
<dbReference type="PANTHER" id="PTHR48466:SF2">
    <property type="entry name" value="OS10G0509000 PROTEIN"/>
    <property type="match status" value="1"/>
</dbReference>
<evidence type="ECO:0000256" key="3">
    <source>
        <dbReference type="ARBA" id="ARBA00023125"/>
    </source>
</evidence>
<dbReference type="InterPro" id="IPR027417">
    <property type="entry name" value="P-loop_NTPase"/>
</dbReference>
<evidence type="ECO:0000256" key="1">
    <source>
        <dbReference type="ARBA" id="ARBA00022741"/>
    </source>
</evidence>
<dbReference type="EMBL" id="QLLO01000003">
    <property type="protein sequence ID" value="RAJ16173.1"/>
    <property type="molecule type" value="Genomic_DNA"/>
</dbReference>
<evidence type="ECO:0000313" key="7">
    <source>
        <dbReference type="EMBL" id="RAJ16173.1"/>
    </source>
</evidence>
<dbReference type="AlphaFoldDB" id="A0A327RKW4"/>
<accession>A0A327RKW4</accession>
<dbReference type="GO" id="GO:0006298">
    <property type="term" value="P:mismatch repair"/>
    <property type="evidence" value="ECO:0007669"/>
    <property type="project" value="InterPro"/>
</dbReference>
<dbReference type="GO" id="GO:0045910">
    <property type="term" value="P:negative regulation of DNA recombination"/>
    <property type="evidence" value="ECO:0007669"/>
    <property type="project" value="InterPro"/>
</dbReference>
<feature type="coiled-coil region" evidence="4">
    <location>
        <begin position="523"/>
        <end position="581"/>
    </location>
</feature>
<evidence type="ECO:0000256" key="2">
    <source>
        <dbReference type="ARBA" id="ARBA00022840"/>
    </source>
</evidence>
<feature type="coiled-coil region" evidence="4">
    <location>
        <begin position="618"/>
        <end position="662"/>
    </location>
</feature>
<evidence type="ECO:0000256" key="4">
    <source>
        <dbReference type="SAM" id="Coils"/>
    </source>
</evidence>
<dbReference type="PANTHER" id="PTHR48466">
    <property type="entry name" value="OS10G0509000 PROTEIN-RELATED"/>
    <property type="match status" value="1"/>
</dbReference>
<evidence type="ECO:0000259" key="6">
    <source>
        <dbReference type="SMART" id="SM00534"/>
    </source>
</evidence>
<dbReference type="InterPro" id="IPR005747">
    <property type="entry name" value="MutS2"/>
</dbReference>
<keyword evidence="2" id="KW-0067">ATP-binding</keyword>
<feature type="domain" description="DNA mismatch repair proteins mutS family" evidence="6">
    <location>
        <begin position="335"/>
        <end position="520"/>
    </location>
</feature>
<feature type="domain" description="DNA mismatch repair protein MutS core" evidence="5">
    <location>
        <begin position="12"/>
        <end position="316"/>
    </location>
</feature>
<dbReference type="GO" id="GO:0004519">
    <property type="term" value="F:endonuclease activity"/>
    <property type="evidence" value="ECO:0007669"/>
    <property type="project" value="InterPro"/>
</dbReference>
<dbReference type="SUPFAM" id="SSF52540">
    <property type="entry name" value="P-loop containing nucleoside triphosphate hydrolases"/>
    <property type="match status" value="1"/>
</dbReference>
<keyword evidence="8" id="KW-1185">Reference proteome</keyword>
<dbReference type="InterPro" id="IPR007696">
    <property type="entry name" value="DNA_mismatch_repair_MutS_core"/>
</dbReference>
<proteinExistence type="predicted"/>
<keyword evidence="4" id="KW-0175">Coiled coil</keyword>
<dbReference type="PIRSF" id="PIRSF005814">
    <property type="entry name" value="MutS_YshD"/>
    <property type="match status" value="1"/>
</dbReference>
<dbReference type="Pfam" id="PF00488">
    <property type="entry name" value="MutS_V"/>
    <property type="match status" value="1"/>
</dbReference>
<dbReference type="GO" id="GO:0140664">
    <property type="term" value="F:ATP-dependent DNA damage sensor activity"/>
    <property type="evidence" value="ECO:0007669"/>
    <property type="project" value="InterPro"/>
</dbReference>
<name>A0A327RKW4_9FLAO</name>
<dbReference type="SMART" id="SM00534">
    <property type="entry name" value="MUTSac"/>
    <property type="match status" value="1"/>
</dbReference>
<dbReference type="InterPro" id="IPR036187">
    <property type="entry name" value="DNA_mismatch_repair_MutS_sf"/>
</dbReference>
<dbReference type="GO" id="GO:0016887">
    <property type="term" value="F:ATP hydrolysis activity"/>
    <property type="evidence" value="ECO:0007669"/>
    <property type="project" value="InterPro"/>
</dbReference>
<organism evidence="7 8">
    <name type="scientific">Olleya aquimaris</name>
    <dbReference type="NCBI Taxonomy" id="639310"/>
    <lineage>
        <taxon>Bacteria</taxon>
        <taxon>Pseudomonadati</taxon>
        <taxon>Bacteroidota</taxon>
        <taxon>Flavobacteriia</taxon>
        <taxon>Flavobacteriales</taxon>
        <taxon>Flavobacteriaceae</taxon>
    </lineage>
</organism>
<dbReference type="NCBIfam" id="TIGR01069">
    <property type="entry name" value="mutS2"/>
    <property type="match status" value="1"/>
</dbReference>
<protein>
    <submittedName>
        <fullName evidence="7">DNA mismatch repair protein MutS2</fullName>
    </submittedName>
</protein>
<dbReference type="InterPro" id="IPR045076">
    <property type="entry name" value="MutS"/>
</dbReference>